<protein>
    <submittedName>
        <fullName evidence="9">MYB transcription factor</fullName>
    </submittedName>
</protein>
<evidence type="ECO:0000256" key="1">
    <source>
        <dbReference type="ARBA" id="ARBA00004123"/>
    </source>
</evidence>
<dbReference type="InterPro" id="IPR001005">
    <property type="entry name" value="SANT/Myb"/>
</dbReference>
<keyword evidence="2" id="KW-0677">Repeat</keyword>
<feature type="domain" description="HTH myb-type" evidence="8">
    <location>
        <begin position="63"/>
        <end position="117"/>
    </location>
</feature>
<dbReference type="PROSITE" id="PS50090">
    <property type="entry name" value="MYB_LIKE"/>
    <property type="match status" value="2"/>
</dbReference>
<feature type="domain" description="Myb-like" evidence="7">
    <location>
        <begin position="9"/>
        <end position="62"/>
    </location>
</feature>
<gene>
    <name evidence="9" type="primary">MYB20</name>
</gene>
<dbReference type="InterPro" id="IPR009057">
    <property type="entry name" value="Homeodomain-like_sf"/>
</dbReference>
<dbReference type="EMBL" id="MK377207">
    <property type="protein sequence ID" value="QIG55703.1"/>
    <property type="molecule type" value="mRNA"/>
</dbReference>
<evidence type="ECO:0000256" key="5">
    <source>
        <dbReference type="ARBA" id="ARBA00023163"/>
    </source>
</evidence>
<dbReference type="FunFam" id="1.10.10.60:FF:000015">
    <property type="entry name" value="Transcription factor RAX3"/>
    <property type="match status" value="1"/>
</dbReference>
<evidence type="ECO:0000259" key="7">
    <source>
        <dbReference type="PROSITE" id="PS50090"/>
    </source>
</evidence>
<dbReference type="Pfam" id="PF00249">
    <property type="entry name" value="Myb_DNA-binding"/>
    <property type="match status" value="2"/>
</dbReference>
<keyword evidence="3" id="KW-0805">Transcription regulation</keyword>
<keyword evidence="6" id="KW-0539">Nucleus</keyword>
<feature type="domain" description="HTH myb-type" evidence="8">
    <location>
        <begin position="9"/>
        <end position="62"/>
    </location>
</feature>
<dbReference type="AlphaFoldDB" id="A0A7M3T7N4"/>
<dbReference type="PROSITE" id="PS51294">
    <property type="entry name" value="HTH_MYB"/>
    <property type="match status" value="2"/>
</dbReference>
<sequence>MGRAPCCDKANVKRGSWSPEEDAALKSFIEKQGTVGNWIALPRKAGLRRCGKSCRLRWLNYLRPDIKHGGFTQEEDRVICTLYSQMGSRWSVIASHLQGRTDNDVKNYWNTKLKKKFLAAAKDGDIPTNNPTTVQNYYNFGLAQSSVTSPMVAMDTDAYGSFSANSLIHHNEYPIFNIPCPASFPNNVSSELMGQTVSPSQEASTTVSGSSNSLALDEKCASWAGNGGGDDQYNGALMDLGFGVPFDVSNGFWCQEAKADDQVGPSSVDFTADAAAVDIKPPQGLLQSVINQY</sequence>
<dbReference type="CDD" id="cd00167">
    <property type="entry name" value="SANT"/>
    <property type="match status" value="2"/>
</dbReference>
<organism evidence="9">
    <name type="scientific">Paeonia suffruticosa</name>
    <name type="common">Tree peony</name>
    <name type="synonym">Paeonia moutan</name>
    <dbReference type="NCBI Taxonomy" id="45171"/>
    <lineage>
        <taxon>Eukaryota</taxon>
        <taxon>Viridiplantae</taxon>
        <taxon>Streptophyta</taxon>
        <taxon>Embryophyta</taxon>
        <taxon>Tracheophyta</taxon>
        <taxon>Spermatophyta</taxon>
        <taxon>Magnoliopsida</taxon>
        <taxon>eudicotyledons</taxon>
        <taxon>Gunneridae</taxon>
        <taxon>Pentapetalae</taxon>
        <taxon>Saxifragales</taxon>
        <taxon>Paeoniaceae</taxon>
        <taxon>Paeonia</taxon>
    </lineage>
</organism>
<evidence type="ECO:0000259" key="8">
    <source>
        <dbReference type="PROSITE" id="PS51294"/>
    </source>
</evidence>
<dbReference type="GO" id="GO:0003677">
    <property type="term" value="F:DNA binding"/>
    <property type="evidence" value="ECO:0007669"/>
    <property type="project" value="UniProtKB-KW"/>
</dbReference>
<dbReference type="SUPFAM" id="SSF46689">
    <property type="entry name" value="Homeodomain-like"/>
    <property type="match status" value="1"/>
</dbReference>
<keyword evidence="5" id="KW-0804">Transcription</keyword>
<name>A0A7M3T7N4_PAESU</name>
<feature type="domain" description="Myb-like" evidence="7">
    <location>
        <begin position="63"/>
        <end position="113"/>
    </location>
</feature>
<proteinExistence type="evidence at transcript level"/>
<comment type="subcellular location">
    <subcellularLocation>
        <location evidence="1">Nucleus</location>
    </subcellularLocation>
</comment>
<dbReference type="PANTHER" id="PTHR48000">
    <property type="entry name" value="OS09G0431300 PROTEIN"/>
    <property type="match status" value="1"/>
</dbReference>
<dbReference type="SMART" id="SM00717">
    <property type="entry name" value="SANT"/>
    <property type="match status" value="2"/>
</dbReference>
<evidence type="ECO:0000256" key="4">
    <source>
        <dbReference type="ARBA" id="ARBA00023125"/>
    </source>
</evidence>
<keyword evidence="4" id="KW-0238">DNA-binding</keyword>
<evidence type="ECO:0000256" key="3">
    <source>
        <dbReference type="ARBA" id="ARBA00023015"/>
    </source>
</evidence>
<dbReference type="InterPro" id="IPR017930">
    <property type="entry name" value="Myb_dom"/>
</dbReference>
<evidence type="ECO:0000313" key="9">
    <source>
        <dbReference type="EMBL" id="QIG55703.1"/>
    </source>
</evidence>
<dbReference type="GO" id="GO:0005634">
    <property type="term" value="C:nucleus"/>
    <property type="evidence" value="ECO:0007669"/>
    <property type="project" value="UniProtKB-SubCell"/>
</dbReference>
<evidence type="ECO:0000256" key="6">
    <source>
        <dbReference type="ARBA" id="ARBA00023242"/>
    </source>
</evidence>
<reference evidence="9" key="1">
    <citation type="submission" date="2019-01" db="EMBL/GenBank/DDBJ databases">
        <authorList>
            <person name="Li H."/>
            <person name="Li J."/>
            <person name="Cheng Y."/>
            <person name="Wei W."/>
            <person name="Li L."/>
        </authorList>
    </citation>
    <scope>NUCLEOTIDE SEQUENCE</scope>
</reference>
<accession>A0A7M3T7N4</accession>
<dbReference type="Gene3D" id="1.10.10.60">
    <property type="entry name" value="Homeodomain-like"/>
    <property type="match status" value="2"/>
</dbReference>
<dbReference type="PANTHER" id="PTHR48000:SF46">
    <property type="entry name" value="TRANSCRIPTION FACTOR MYB36"/>
    <property type="match status" value="1"/>
</dbReference>
<evidence type="ECO:0000256" key="2">
    <source>
        <dbReference type="ARBA" id="ARBA00022737"/>
    </source>
</evidence>